<keyword evidence="1" id="KW-0812">Transmembrane</keyword>
<feature type="transmembrane region" description="Helical" evidence="1">
    <location>
        <begin position="178"/>
        <end position="195"/>
    </location>
</feature>
<dbReference type="Pfam" id="PF00990">
    <property type="entry name" value="GGDEF"/>
    <property type="match status" value="1"/>
</dbReference>
<dbReference type="EC" id="2.7.7.65" evidence="3"/>
<evidence type="ECO:0000313" key="4">
    <source>
        <dbReference type="Proteomes" id="UP000366766"/>
    </source>
</evidence>
<dbReference type="InterPro" id="IPR050469">
    <property type="entry name" value="Diguanylate_Cyclase"/>
</dbReference>
<dbReference type="PANTHER" id="PTHR45138">
    <property type="entry name" value="REGULATORY COMPONENTS OF SENSORY TRANSDUCTION SYSTEM"/>
    <property type="match status" value="1"/>
</dbReference>
<dbReference type="GO" id="GO:0043709">
    <property type="term" value="P:cell adhesion involved in single-species biofilm formation"/>
    <property type="evidence" value="ECO:0007669"/>
    <property type="project" value="TreeGrafter"/>
</dbReference>
<organism evidence="3 4">
    <name type="scientific">Blautia wexlerae</name>
    <dbReference type="NCBI Taxonomy" id="418240"/>
    <lineage>
        <taxon>Bacteria</taxon>
        <taxon>Bacillati</taxon>
        <taxon>Bacillota</taxon>
        <taxon>Clostridia</taxon>
        <taxon>Lachnospirales</taxon>
        <taxon>Lachnospiraceae</taxon>
        <taxon>Blautia</taxon>
    </lineage>
</organism>
<dbReference type="SMART" id="SM00267">
    <property type="entry name" value="GGDEF"/>
    <property type="match status" value="1"/>
</dbReference>
<keyword evidence="3" id="KW-0548">Nucleotidyltransferase</keyword>
<dbReference type="GO" id="GO:0005886">
    <property type="term" value="C:plasma membrane"/>
    <property type="evidence" value="ECO:0007669"/>
    <property type="project" value="TreeGrafter"/>
</dbReference>
<gene>
    <name evidence="3" type="primary">dosC</name>
    <name evidence="3" type="ORF">BWLFYP14_02022</name>
</gene>
<feature type="transmembrane region" description="Helical" evidence="1">
    <location>
        <begin position="51"/>
        <end position="79"/>
    </location>
</feature>
<sequence length="479" mass="53146">MERFRQRYGIALTKKKLQEIILMLMAWEAVFAFSYLGYIELPAISTTTLHILVIVAAMMLGAQGSVPVVCVFVVTSMWIGTYSLSQLDRVFSPFASGMPLGSIMLVFARVLFAAGAGWLFDLYFRKPRRYVYLGIAGIAAASTLLHGLCVFAALYCSFPMLRQMILENLFSYPIFRDWLSYVLAIIACCGIHWVLTRKSVKNRLSQLCDCPPAMQESGNRKQLIYSETVAVVVGILCILFLRKAIFKELYLQGIDVSENLHQNITAFLLQTLVALLALFSVVSVLIQWIYEYYTAQRIRMNKKLMEQRMKSSVDVLTGVFSRLAYHECLEQYADSVPTDLTVFLMDINGLKGVNDALGHEAGDELICGAAQCITQAVGDRGKIFRIGGDEFVVLGQMTQTQAQEILAALQRIAAAWSGTNVGTLSISSGCAFADDHPDFSVEQLTKAADLSMYAQKQEYYRAKKLSSGTPVSSGNGVRP</sequence>
<feature type="domain" description="GGDEF" evidence="2">
    <location>
        <begin position="338"/>
        <end position="470"/>
    </location>
</feature>
<dbReference type="PANTHER" id="PTHR45138:SF9">
    <property type="entry name" value="DIGUANYLATE CYCLASE DGCM-RELATED"/>
    <property type="match status" value="1"/>
</dbReference>
<dbReference type="EMBL" id="CABHOF010000037">
    <property type="protein sequence ID" value="VUX65431.1"/>
    <property type="molecule type" value="Genomic_DNA"/>
</dbReference>
<dbReference type="InterPro" id="IPR000160">
    <property type="entry name" value="GGDEF_dom"/>
</dbReference>
<dbReference type="GO" id="GO:0052621">
    <property type="term" value="F:diguanylate cyclase activity"/>
    <property type="evidence" value="ECO:0007669"/>
    <property type="project" value="UniProtKB-EC"/>
</dbReference>
<proteinExistence type="predicted"/>
<evidence type="ECO:0000256" key="1">
    <source>
        <dbReference type="SAM" id="Phobius"/>
    </source>
</evidence>
<reference evidence="3 4" key="1">
    <citation type="submission" date="2019-07" db="EMBL/GenBank/DDBJ databases">
        <authorList>
            <person name="Chang H.-W."/>
            <person name="Raman A."/>
            <person name="Venkatesh S."/>
            <person name="Gehrig J."/>
        </authorList>
    </citation>
    <scope>NUCLEOTIDE SEQUENCE [LARGE SCALE GENOMIC DNA]</scope>
    <source>
        <strain evidence="3">Blautia_wexlerae_LFYP_14</strain>
    </source>
</reference>
<evidence type="ECO:0000313" key="3">
    <source>
        <dbReference type="EMBL" id="VUX65431.1"/>
    </source>
</evidence>
<feature type="transmembrane region" description="Helical" evidence="1">
    <location>
        <begin position="223"/>
        <end position="246"/>
    </location>
</feature>
<feature type="transmembrane region" description="Helical" evidence="1">
    <location>
        <begin position="99"/>
        <end position="120"/>
    </location>
</feature>
<feature type="transmembrane region" description="Helical" evidence="1">
    <location>
        <begin position="266"/>
        <end position="290"/>
    </location>
</feature>
<dbReference type="RefSeq" id="WP_144137048.1">
    <property type="nucleotide sequence ID" value="NZ_CABHOF010000037.1"/>
</dbReference>
<dbReference type="AlphaFoldDB" id="A0A564WSI6"/>
<feature type="transmembrane region" description="Helical" evidence="1">
    <location>
        <begin position="20"/>
        <end position="39"/>
    </location>
</feature>
<keyword evidence="4" id="KW-1185">Reference proteome</keyword>
<dbReference type="Gene3D" id="1.10.1760.20">
    <property type="match status" value="1"/>
</dbReference>
<dbReference type="SUPFAM" id="SSF55073">
    <property type="entry name" value="Nucleotide cyclase"/>
    <property type="match status" value="1"/>
</dbReference>
<dbReference type="CDD" id="cd01949">
    <property type="entry name" value="GGDEF"/>
    <property type="match status" value="1"/>
</dbReference>
<keyword evidence="3" id="KW-0808">Transferase</keyword>
<name>A0A564WSI6_9FIRM</name>
<dbReference type="Proteomes" id="UP000366766">
    <property type="component" value="Unassembled WGS sequence"/>
</dbReference>
<accession>A0A564WSI6</accession>
<protein>
    <submittedName>
        <fullName evidence="3">Diguanylate cyclase DosC</fullName>
        <ecNumber evidence="3">2.7.7.65</ecNumber>
    </submittedName>
</protein>
<dbReference type="InterPro" id="IPR043128">
    <property type="entry name" value="Rev_trsase/Diguanyl_cyclase"/>
</dbReference>
<feature type="transmembrane region" description="Helical" evidence="1">
    <location>
        <begin position="132"/>
        <end position="158"/>
    </location>
</feature>
<evidence type="ECO:0000259" key="2">
    <source>
        <dbReference type="PROSITE" id="PS50887"/>
    </source>
</evidence>
<keyword evidence="1" id="KW-1133">Transmembrane helix</keyword>
<dbReference type="GO" id="GO:1902201">
    <property type="term" value="P:negative regulation of bacterial-type flagellum-dependent cell motility"/>
    <property type="evidence" value="ECO:0007669"/>
    <property type="project" value="TreeGrafter"/>
</dbReference>
<dbReference type="Gene3D" id="3.30.70.270">
    <property type="match status" value="1"/>
</dbReference>
<dbReference type="NCBIfam" id="TIGR00254">
    <property type="entry name" value="GGDEF"/>
    <property type="match status" value="1"/>
</dbReference>
<keyword evidence="1" id="KW-0472">Membrane</keyword>
<dbReference type="InterPro" id="IPR029787">
    <property type="entry name" value="Nucleotide_cyclase"/>
</dbReference>
<dbReference type="PROSITE" id="PS50887">
    <property type="entry name" value="GGDEF"/>
    <property type="match status" value="1"/>
</dbReference>